<dbReference type="EMBL" id="BMPN01000004">
    <property type="protein sequence ID" value="GGJ65267.1"/>
    <property type="molecule type" value="Genomic_DNA"/>
</dbReference>
<dbReference type="InterPro" id="IPR000944">
    <property type="entry name" value="Tscrpt_reg_Rrf2"/>
</dbReference>
<evidence type="ECO:0000256" key="2">
    <source>
        <dbReference type="ARBA" id="ARBA00034078"/>
    </source>
</evidence>
<dbReference type="InterPro" id="IPR036388">
    <property type="entry name" value="WH-like_DNA-bd_sf"/>
</dbReference>
<dbReference type="Pfam" id="PF02082">
    <property type="entry name" value="Rrf2"/>
    <property type="match status" value="1"/>
</dbReference>
<accession>A0ABQ2DN68</accession>
<dbReference type="Gene3D" id="1.10.10.10">
    <property type="entry name" value="Winged helix-like DNA-binding domain superfamily/Winged helix DNA-binding domain"/>
    <property type="match status" value="1"/>
</dbReference>
<dbReference type="PROSITE" id="PS51197">
    <property type="entry name" value="HTH_RRF2_2"/>
    <property type="match status" value="1"/>
</dbReference>
<organism evidence="4 5">
    <name type="scientific">Virgibacillus kapii</name>
    <dbReference type="NCBI Taxonomy" id="1638645"/>
    <lineage>
        <taxon>Bacteria</taxon>
        <taxon>Bacillati</taxon>
        <taxon>Bacillota</taxon>
        <taxon>Bacilli</taxon>
        <taxon>Bacillales</taxon>
        <taxon>Bacillaceae</taxon>
        <taxon>Virgibacillus</taxon>
    </lineage>
</organism>
<evidence type="ECO:0000313" key="5">
    <source>
        <dbReference type="Proteomes" id="UP000634435"/>
    </source>
</evidence>
<evidence type="ECO:0000313" key="4">
    <source>
        <dbReference type="EMBL" id="GGJ65267.1"/>
    </source>
</evidence>
<comment type="cofactor">
    <cofactor evidence="2">
        <name>[2Fe-2S] cluster</name>
        <dbReference type="ChEBI" id="CHEBI:190135"/>
    </cofactor>
</comment>
<evidence type="ECO:0000256" key="3">
    <source>
        <dbReference type="ARBA" id="ARBA00040173"/>
    </source>
</evidence>
<dbReference type="Proteomes" id="UP000634435">
    <property type="component" value="Unassembled WGS sequence"/>
</dbReference>
<comment type="caution">
    <text evidence="4">The sequence shown here is derived from an EMBL/GenBank/DDBJ whole genome shotgun (WGS) entry which is preliminary data.</text>
</comment>
<protein>
    <recommendedName>
        <fullName evidence="3">HTH-type transcriptional regulator NsrR</fullName>
    </recommendedName>
</protein>
<dbReference type="SUPFAM" id="SSF46785">
    <property type="entry name" value="Winged helix' DNA-binding domain"/>
    <property type="match status" value="1"/>
</dbReference>
<dbReference type="NCBIfam" id="TIGR00738">
    <property type="entry name" value="rrf2_super"/>
    <property type="match status" value="1"/>
</dbReference>
<dbReference type="PANTHER" id="PTHR33221:SF4">
    <property type="entry name" value="HTH-TYPE TRANSCRIPTIONAL REPRESSOR NSRR"/>
    <property type="match status" value="1"/>
</dbReference>
<name>A0ABQ2DN68_9BACI</name>
<keyword evidence="5" id="KW-1185">Reference proteome</keyword>
<sequence>MSVMRVNLKKYTDYALRVLIFTGLKSKQELATIKQISDVYNISQEHLKKVVHELSKRELIVSVRGRNGGIKLAKPANEINVGILIRQLENDFIMLECFDKGTNHCVISPGCTLKHVINKALVAFFKVLEAYTLDDLIKNEEELQKLMGITIQKGE</sequence>
<gene>
    <name evidence="4" type="primary">nsrR</name>
    <name evidence="4" type="ORF">GCM10007111_28940</name>
</gene>
<dbReference type="PANTHER" id="PTHR33221">
    <property type="entry name" value="WINGED HELIX-TURN-HELIX TRANSCRIPTIONAL REGULATOR, RRF2 FAMILY"/>
    <property type="match status" value="1"/>
</dbReference>
<evidence type="ECO:0000256" key="1">
    <source>
        <dbReference type="ARBA" id="ARBA00023125"/>
    </source>
</evidence>
<keyword evidence="1" id="KW-0238">DNA-binding</keyword>
<proteinExistence type="predicted"/>
<reference evidence="5" key="1">
    <citation type="journal article" date="2019" name="Int. J. Syst. Evol. Microbiol.">
        <title>The Global Catalogue of Microorganisms (GCM) 10K type strain sequencing project: providing services to taxonomists for standard genome sequencing and annotation.</title>
        <authorList>
            <consortium name="The Broad Institute Genomics Platform"/>
            <consortium name="The Broad Institute Genome Sequencing Center for Infectious Disease"/>
            <person name="Wu L."/>
            <person name="Ma J."/>
        </authorList>
    </citation>
    <scope>NUCLEOTIDE SEQUENCE [LARGE SCALE GENOMIC DNA]</scope>
    <source>
        <strain evidence="5">JCM 30071</strain>
    </source>
</reference>
<dbReference type="InterPro" id="IPR036390">
    <property type="entry name" value="WH_DNA-bd_sf"/>
</dbReference>